<name>A0ACB9M5I9_9MYRT</name>
<gene>
    <name evidence="1" type="ORF">MLD38_032656</name>
</gene>
<organism evidence="1 2">
    <name type="scientific">Melastoma candidum</name>
    <dbReference type="NCBI Taxonomy" id="119954"/>
    <lineage>
        <taxon>Eukaryota</taxon>
        <taxon>Viridiplantae</taxon>
        <taxon>Streptophyta</taxon>
        <taxon>Embryophyta</taxon>
        <taxon>Tracheophyta</taxon>
        <taxon>Spermatophyta</taxon>
        <taxon>Magnoliopsida</taxon>
        <taxon>eudicotyledons</taxon>
        <taxon>Gunneridae</taxon>
        <taxon>Pentapetalae</taxon>
        <taxon>rosids</taxon>
        <taxon>malvids</taxon>
        <taxon>Myrtales</taxon>
        <taxon>Melastomataceae</taxon>
        <taxon>Melastomatoideae</taxon>
        <taxon>Melastomateae</taxon>
        <taxon>Melastoma</taxon>
    </lineage>
</organism>
<dbReference type="EMBL" id="CM042889">
    <property type="protein sequence ID" value="KAI4319005.1"/>
    <property type="molecule type" value="Genomic_DNA"/>
</dbReference>
<proteinExistence type="predicted"/>
<reference evidence="2" key="1">
    <citation type="journal article" date="2023" name="Front. Plant Sci.">
        <title>Chromosomal-level genome assembly of Melastoma candidum provides insights into trichome evolution.</title>
        <authorList>
            <person name="Zhong Y."/>
            <person name="Wu W."/>
            <person name="Sun C."/>
            <person name="Zou P."/>
            <person name="Liu Y."/>
            <person name="Dai S."/>
            <person name="Zhou R."/>
        </authorList>
    </citation>
    <scope>NUCLEOTIDE SEQUENCE [LARGE SCALE GENOMIC DNA]</scope>
</reference>
<dbReference type="Proteomes" id="UP001057402">
    <property type="component" value="Chromosome 10"/>
</dbReference>
<accession>A0ACB9M5I9</accession>
<protein>
    <submittedName>
        <fullName evidence="1">Uncharacterized protein</fullName>
    </submittedName>
</protein>
<keyword evidence="2" id="KW-1185">Reference proteome</keyword>
<comment type="caution">
    <text evidence="1">The sequence shown here is derived from an EMBL/GenBank/DDBJ whole genome shotgun (WGS) entry which is preliminary data.</text>
</comment>
<evidence type="ECO:0000313" key="2">
    <source>
        <dbReference type="Proteomes" id="UP001057402"/>
    </source>
</evidence>
<evidence type="ECO:0000313" key="1">
    <source>
        <dbReference type="EMBL" id="KAI4319005.1"/>
    </source>
</evidence>
<sequence length="82" mass="9417">MSITQMEFICGKNLHCRKESPVLSRDHVRYKFNIFYHDLIDKSKASTYAIEKDGSSSATCIVRFPAGPPYEDTAFRIVNKEL</sequence>